<feature type="compositionally biased region" description="Low complexity" evidence="1">
    <location>
        <begin position="109"/>
        <end position="128"/>
    </location>
</feature>
<accession>A0A4S8QPV5</accession>
<comment type="caution">
    <text evidence="2">The sequence shown here is derived from an EMBL/GenBank/DDBJ whole genome shotgun (WGS) entry which is preliminary data.</text>
</comment>
<evidence type="ECO:0000313" key="3">
    <source>
        <dbReference type="Proteomes" id="UP000308671"/>
    </source>
</evidence>
<name>A0A4S8QPV5_9HELO</name>
<dbReference type="OrthoDB" id="10564028at2759"/>
<evidence type="ECO:0000256" key="1">
    <source>
        <dbReference type="SAM" id="MobiDB-lite"/>
    </source>
</evidence>
<proteinExistence type="predicted"/>
<keyword evidence="3" id="KW-1185">Reference proteome</keyword>
<dbReference type="Proteomes" id="UP000308671">
    <property type="component" value="Unassembled WGS sequence"/>
</dbReference>
<protein>
    <submittedName>
        <fullName evidence="2">Uncharacterized protein</fullName>
    </submittedName>
</protein>
<dbReference type="EMBL" id="PQXL01000452">
    <property type="protein sequence ID" value="THV45762.1"/>
    <property type="molecule type" value="Genomic_DNA"/>
</dbReference>
<evidence type="ECO:0000313" key="2">
    <source>
        <dbReference type="EMBL" id="THV45762.1"/>
    </source>
</evidence>
<organism evidence="2 3">
    <name type="scientific">Botrytis galanthina</name>
    <dbReference type="NCBI Taxonomy" id="278940"/>
    <lineage>
        <taxon>Eukaryota</taxon>
        <taxon>Fungi</taxon>
        <taxon>Dikarya</taxon>
        <taxon>Ascomycota</taxon>
        <taxon>Pezizomycotina</taxon>
        <taxon>Leotiomycetes</taxon>
        <taxon>Helotiales</taxon>
        <taxon>Sclerotiniaceae</taxon>
        <taxon>Botrytis</taxon>
    </lineage>
</organism>
<feature type="region of interest" description="Disordered" evidence="1">
    <location>
        <begin position="109"/>
        <end position="156"/>
    </location>
</feature>
<sequence length="156" mass="16624">MTRRVVPKRFVSSVRQLTIGSVRNALATWPSIALHVVVPNDHMEQKCPQSRTRVTLSKVAVSNTIKVSAELDELYDDPDLEVREEVVEEVDDGEGAGDGTEEVVAVGEEAEEGVVSGEAWGSEANDGGWDNGDDNGGGWNTETDVGAGNPSTGTAW</sequence>
<dbReference type="AlphaFoldDB" id="A0A4S8QPV5"/>
<gene>
    <name evidence="2" type="ORF">BGAL_0453g00040</name>
</gene>
<reference evidence="2 3" key="1">
    <citation type="submission" date="2017-12" db="EMBL/GenBank/DDBJ databases">
        <title>Comparative genomics of Botrytis spp.</title>
        <authorList>
            <person name="Valero-Jimenez C.A."/>
            <person name="Tapia P."/>
            <person name="Veloso J."/>
            <person name="Silva-Moreno E."/>
            <person name="Staats M."/>
            <person name="Valdes J.H."/>
            <person name="Van Kan J.A.L."/>
        </authorList>
    </citation>
    <scope>NUCLEOTIDE SEQUENCE [LARGE SCALE GENOMIC DNA]</scope>
    <source>
        <strain evidence="2 3">MUCL435</strain>
    </source>
</reference>